<sequence>MPVRYSIDPETQVIHTRMIGEMTSADLQSHFEELQGDPKCTGTLYVLLDAIELTSIPTVGMIQFTKDMVELMRGRVKFAAVAVAAVNSAQFGMFRLGQVILEPIFGPTNVFRDLDSARDWLERQRASRR</sequence>
<dbReference type="AlphaFoldDB" id="A0A933W8Y0"/>
<dbReference type="Gene3D" id="3.40.50.10600">
    <property type="entry name" value="SpoIIaa-like domains"/>
    <property type="match status" value="1"/>
</dbReference>
<accession>A0A933W8Y0</accession>
<organism evidence="1 2">
    <name type="scientific">Eiseniibacteriota bacterium</name>
    <dbReference type="NCBI Taxonomy" id="2212470"/>
    <lineage>
        <taxon>Bacteria</taxon>
        <taxon>Candidatus Eiseniibacteriota</taxon>
    </lineage>
</organism>
<proteinExistence type="predicted"/>
<evidence type="ECO:0000313" key="2">
    <source>
        <dbReference type="Proteomes" id="UP000696931"/>
    </source>
</evidence>
<name>A0A933W8Y0_UNCEI</name>
<dbReference type="InterPro" id="IPR036513">
    <property type="entry name" value="STAS_dom_sf"/>
</dbReference>
<protein>
    <recommendedName>
        <fullName evidence="3">STAS/SEC14 domain-containing protein</fullName>
    </recommendedName>
</protein>
<gene>
    <name evidence="1" type="ORF">HZA61_10925</name>
</gene>
<dbReference type="Pfam" id="PF11964">
    <property type="entry name" value="SpoIIAA-like"/>
    <property type="match status" value="1"/>
</dbReference>
<dbReference type="Proteomes" id="UP000696931">
    <property type="component" value="Unassembled WGS sequence"/>
</dbReference>
<comment type="caution">
    <text evidence="1">The sequence shown here is derived from an EMBL/GenBank/DDBJ whole genome shotgun (WGS) entry which is preliminary data.</text>
</comment>
<dbReference type="SUPFAM" id="SSF52091">
    <property type="entry name" value="SpoIIaa-like"/>
    <property type="match status" value="1"/>
</dbReference>
<dbReference type="InterPro" id="IPR021866">
    <property type="entry name" value="SpoIIAA-like"/>
</dbReference>
<evidence type="ECO:0000313" key="1">
    <source>
        <dbReference type="EMBL" id="MBI5169992.1"/>
    </source>
</evidence>
<evidence type="ECO:0008006" key="3">
    <source>
        <dbReference type="Google" id="ProtNLM"/>
    </source>
</evidence>
<dbReference type="InterPro" id="IPR038396">
    <property type="entry name" value="SpoIIAA-like_sf"/>
</dbReference>
<reference evidence="1" key="1">
    <citation type="submission" date="2020-07" db="EMBL/GenBank/DDBJ databases">
        <title>Huge and variable diversity of episymbiotic CPR bacteria and DPANN archaea in groundwater ecosystems.</title>
        <authorList>
            <person name="He C.Y."/>
            <person name="Keren R."/>
            <person name="Whittaker M."/>
            <person name="Farag I.F."/>
            <person name="Doudna J."/>
            <person name="Cate J.H.D."/>
            <person name="Banfield J.F."/>
        </authorList>
    </citation>
    <scope>NUCLEOTIDE SEQUENCE</scope>
    <source>
        <strain evidence="1">NC_groundwater_1813_Pr3_B-0.1um_71_17</strain>
    </source>
</reference>
<dbReference type="EMBL" id="JACRIW010000078">
    <property type="protein sequence ID" value="MBI5169992.1"/>
    <property type="molecule type" value="Genomic_DNA"/>
</dbReference>